<evidence type="ECO:0000256" key="4">
    <source>
        <dbReference type="ARBA" id="ARBA00025483"/>
    </source>
</evidence>
<dbReference type="PANTHER" id="PTHR30231">
    <property type="entry name" value="DNA POLYMERASE III SUBUNIT EPSILON"/>
    <property type="match status" value="1"/>
</dbReference>
<dbReference type="InterPro" id="IPR006054">
    <property type="entry name" value="DnaQ"/>
</dbReference>
<keyword evidence="3 8" id="KW-0378">Hydrolase</keyword>
<dbReference type="OrthoDB" id="9803913at2"/>
<dbReference type="GO" id="GO:0008408">
    <property type="term" value="F:3'-5' exonuclease activity"/>
    <property type="evidence" value="ECO:0007669"/>
    <property type="project" value="TreeGrafter"/>
</dbReference>
<dbReference type="PANTHER" id="PTHR30231:SF37">
    <property type="entry name" value="EXODEOXYRIBONUCLEASE 10"/>
    <property type="match status" value="1"/>
</dbReference>
<dbReference type="SUPFAM" id="SSF53098">
    <property type="entry name" value="Ribonuclease H-like"/>
    <property type="match status" value="1"/>
</dbReference>
<evidence type="ECO:0000256" key="2">
    <source>
        <dbReference type="ARBA" id="ARBA00022722"/>
    </source>
</evidence>
<dbReference type="Gene3D" id="3.30.420.10">
    <property type="entry name" value="Ribonuclease H-like superfamily/Ribonuclease H"/>
    <property type="match status" value="1"/>
</dbReference>
<evidence type="ECO:0000256" key="6">
    <source>
        <dbReference type="ARBA" id="ARBA00049244"/>
    </source>
</evidence>
<feature type="domain" description="Exonuclease" evidence="7">
    <location>
        <begin position="7"/>
        <end position="174"/>
    </location>
</feature>
<dbReference type="InterPro" id="IPR036397">
    <property type="entry name" value="RNaseH_sf"/>
</dbReference>
<protein>
    <recommendedName>
        <fullName evidence="1">DNA-directed DNA polymerase</fullName>
        <ecNumber evidence="1">2.7.7.7</ecNumber>
    </recommendedName>
</protein>
<gene>
    <name evidence="8" type="ORF">EMK97_16350</name>
</gene>
<dbReference type="EMBL" id="CP034759">
    <property type="protein sequence ID" value="QBG37189.1"/>
    <property type="molecule type" value="Genomic_DNA"/>
</dbReference>
<dbReference type="CDD" id="cd06127">
    <property type="entry name" value="DEDDh"/>
    <property type="match status" value="1"/>
</dbReference>
<evidence type="ECO:0000313" key="8">
    <source>
        <dbReference type="EMBL" id="QBG37189.1"/>
    </source>
</evidence>
<proteinExistence type="predicted"/>
<keyword evidence="9" id="KW-1185">Reference proteome</keyword>
<evidence type="ECO:0000256" key="3">
    <source>
        <dbReference type="ARBA" id="ARBA00022839"/>
    </source>
</evidence>
<name>A0A4P6PA49_9GAMM</name>
<evidence type="ECO:0000256" key="1">
    <source>
        <dbReference type="ARBA" id="ARBA00012417"/>
    </source>
</evidence>
<comment type="subunit">
    <text evidence="5">DNA polymerase III contains a core (composed of alpha, epsilon and theta chains) that associates with a tau subunit. This core dimerizes to form the POLIII' complex. PolIII' associates with the gamma complex (composed of gamma, delta, delta', psi and chi chains) and with the beta chain to form the complete DNA polymerase III complex.</text>
</comment>
<dbReference type="GO" id="GO:0005829">
    <property type="term" value="C:cytosol"/>
    <property type="evidence" value="ECO:0007669"/>
    <property type="project" value="TreeGrafter"/>
</dbReference>
<dbReference type="SMART" id="SM00479">
    <property type="entry name" value="EXOIII"/>
    <property type="match status" value="1"/>
</dbReference>
<comment type="catalytic activity">
    <reaction evidence="6">
        <text>DNA(n) + a 2'-deoxyribonucleoside 5'-triphosphate = DNA(n+1) + diphosphate</text>
        <dbReference type="Rhea" id="RHEA:22508"/>
        <dbReference type="Rhea" id="RHEA-COMP:17339"/>
        <dbReference type="Rhea" id="RHEA-COMP:17340"/>
        <dbReference type="ChEBI" id="CHEBI:33019"/>
        <dbReference type="ChEBI" id="CHEBI:61560"/>
        <dbReference type="ChEBI" id="CHEBI:173112"/>
        <dbReference type="EC" id="2.7.7.7"/>
    </reaction>
</comment>
<dbReference type="Proteomes" id="UP000290244">
    <property type="component" value="Chromosome"/>
</dbReference>
<keyword evidence="2" id="KW-0540">Nuclease</keyword>
<evidence type="ECO:0000313" key="9">
    <source>
        <dbReference type="Proteomes" id="UP000290244"/>
    </source>
</evidence>
<dbReference type="Pfam" id="PF00929">
    <property type="entry name" value="RNase_T"/>
    <property type="match status" value="1"/>
</dbReference>
<dbReference type="NCBIfam" id="TIGR00573">
    <property type="entry name" value="dnaq"/>
    <property type="match status" value="1"/>
</dbReference>
<organism evidence="8 9">
    <name type="scientific">Litorilituus sediminis</name>
    <dbReference type="NCBI Taxonomy" id="718192"/>
    <lineage>
        <taxon>Bacteria</taxon>
        <taxon>Pseudomonadati</taxon>
        <taxon>Pseudomonadota</taxon>
        <taxon>Gammaproteobacteria</taxon>
        <taxon>Alteromonadales</taxon>
        <taxon>Colwelliaceae</taxon>
        <taxon>Litorilituus</taxon>
    </lineage>
</organism>
<dbReference type="GO" id="GO:0003887">
    <property type="term" value="F:DNA-directed DNA polymerase activity"/>
    <property type="evidence" value="ECO:0007669"/>
    <property type="project" value="UniProtKB-EC"/>
</dbReference>
<accession>A0A4P6PA49</accession>
<dbReference type="RefSeq" id="WP_130603856.1">
    <property type="nucleotide sequence ID" value="NZ_CP034759.1"/>
</dbReference>
<dbReference type="EC" id="2.7.7.7" evidence="1"/>
<dbReference type="InterPro" id="IPR012337">
    <property type="entry name" value="RNaseH-like_sf"/>
</dbReference>
<dbReference type="FunFam" id="3.30.420.10:FF:000045">
    <property type="entry name" value="3'-5' exonuclease DinG"/>
    <property type="match status" value="1"/>
</dbReference>
<keyword evidence="3 8" id="KW-0269">Exonuclease</keyword>
<dbReference type="GO" id="GO:0045004">
    <property type="term" value="P:DNA replication proofreading"/>
    <property type="evidence" value="ECO:0007669"/>
    <property type="project" value="TreeGrafter"/>
</dbReference>
<comment type="function">
    <text evidence="4">DNA polymerase III is a complex, multichain enzyme responsible for most of the replicative synthesis in bacteria. The epsilon subunit contain the editing function and is a proofreading 3'-5' exonuclease.</text>
</comment>
<evidence type="ECO:0000259" key="7">
    <source>
        <dbReference type="SMART" id="SM00479"/>
    </source>
</evidence>
<evidence type="ECO:0000256" key="5">
    <source>
        <dbReference type="ARBA" id="ARBA00026073"/>
    </source>
</evidence>
<sequence>MHNNANSLVVLDFETSGLSPDNGDRAIEIGAVKINNGVIIDTFQSLMNPGFRINSFIENYTGINNRMLQSAPPCHEVMAEFADFIGSDNLLAHNASFDKKFLDAELNHIGQNYLGEFACSLLVSRRININAPNHQLSTLVNYKNLASEGSFHRALFDAQMTAKLWLCMLDDIENQIKHEYVPFELVKRIAKTPKKNIPTLLAKW</sequence>
<reference evidence="8 9" key="1">
    <citation type="submission" date="2018-12" db="EMBL/GenBank/DDBJ databases">
        <title>Complete genome of Litorilituus sediminis.</title>
        <authorList>
            <person name="Liu A."/>
            <person name="Rong J."/>
        </authorList>
    </citation>
    <scope>NUCLEOTIDE SEQUENCE [LARGE SCALE GENOMIC DNA]</scope>
    <source>
        <strain evidence="8 9">JCM 17549</strain>
    </source>
</reference>
<dbReference type="KEGG" id="lsd:EMK97_16350"/>
<dbReference type="AlphaFoldDB" id="A0A4P6PA49"/>
<dbReference type="InterPro" id="IPR013520">
    <property type="entry name" value="Ribonucl_H"/>
</dbReference>
<dbReference type="GO" id="GO:0003677">
    <property type="term" value="F:DNA binding"/>
    <property type="evidence" value="ECO:0007669"/>
    <property type="project" value="InterPro"/>
</dbReference>